<protein>
    <submittedName>
        <fullName evidence="3">Uncharacterized protein</fullName>
    </submittedName>
</protein>
<feature type="coiled-coil region" evidence="1">
    <location>
        <begin position="75"/>
        <end position="102"/>
    </location>
</feature>
<dbReference type="Proteomes" id="UP000707356">
    <property type="component" value="Unassembled WGS sequence"/>
</dbReference>
<feature type="compositionally biased region" description="Polar residues" evidence="2">
    <location>
        <begin position="145"/>
        <end position="156"/>
    </location>
</feature>
<feature type="compositionally biased region" description="Basic residues" evidence="2">
    <location>
        <begin position="29"/>
        <end position="41"/>
    </location>
</feature>
<proteinExistence type="predicted"/>
<dbReference type="EMBL" id="JAHHHV010000042">
    <property type="protein sequence ID" value="MBW4465414.1"/>
    <property type="molecule type" value="Genomic_DNA"/>
</dbReference>
<feature type="region of interest" description="Disordered" evidence="2">
    <location>
        <begin position="1"/>
        <end position="43"/>
    </location>
</feature>
<evidence type="ECO:0000256" key="2">
    <source>
        <dbReference type="SAM" id="MobiDB-lite"/>
    </source>
</evidence>
<reference evidence="3" key="1">
    <citation type="submission" date="2021-05" db="EMBL/GenBank/DDBJ databases">
        <authorList>
            <person name="Pietrasiak N."/>
            <person name="Ward R."/>
            <person name="Stajich J.E."/>
            <person name="Kurbessoian T."/>
        </authorList>
    </citation>
    <scope>NUCLEOTIDE SEQUENCE</scope>
    <source>
        <strain evidence="3">GSE-TBD4-15B</strain>
    </source>
</reference>
<evidence type="ECO:0000313" key="3">
    <source>
        <dbReference type="EMBL" id="MBW4465414.1"/>
    </source>
</evidence>
<dbReference type="AlphaFoldDB" id="A0A951PB31"/>
<comment type="caution">
    <text evidence="3">The sequence shown here is derived from an EMBL/GenBank/DDBJ whole genome shotgun (WGS) entry which is preliminary data.</text>
</comment>
<reference evidence="3" key="2">
    <citation type="journal article" date="2022" name="Microbiol. Resour. Announc.">
        <title>Metagenome Sequencing to Explore Phylogenomics of Terrestrial Cyanobacteria.</title>
        <authorList>
            <person name="Ward R.D."/>
            <person name="Stajich J.E."/>
            <person name="Johansen J.R."/>
            <person name="Huntemann M."/>
            <person name="Clum A."/>
            <person name="Foster B."/>
            <person name="Foster B."/>
            <person name="Roux S."/>
            <person name="Palaniappan K."/>
            <person name="Varghese N."/>
            <person name="Mukherjee S."/>
            <person name="Reddy T.B.K."/>
            <person name="Daum C."/>
            <person name="Copeland A."/>
            <person name="Chen I.A."/>
            <person name="Ivanova N.N."/>
            <person name="Kyrpides N.C."/>
            <person name="Shapiro N."/>
            <person name="Eloe-Fadrosh E.A."/>
            <person name="Pietrasiak N."/>
        </authorList>
    </citation>
    <scope>NUCLEOTIDE SEQUENCE</scope>
    <source>
        <strain evidence="3">GSE-TBD4-15B</strain>
    </source>
</reference>
<evidence type="ECO:0000313" key="4">
    <source>
        <dbReference type="Proteomes" id="UP000707356"/>
    </source>
</evidence>
<feature type="region of interest" description="Disordered" evidence="2">
    <location>
        <begin position="134"/>
        <end position="156"/>
    </location>
</feature>
<keyword evidence="1" id="KW-0175">Coiled coil</keyword>
<accession>A0A951PB31</accession>
<sequence>MNALQPQHDPAPRRLARSPQVKAQPQVTSRRRSRTRSRRQSSHQAAVLEVSLKLTVNLILVATGVSTLARLIPYNMSQQSDLERLRTEVKEASAKVGGLQEDFDRHFDPQQALNVMQEQNIRFNPRQKQVVWLKPDAQPEAAPKSDSTSEANAALD</sequence>
<evidence type="ECO:0000256" key="1">
    <source>
        <dbReference type="SAM" id="Coils"/>
    </source>
</evidence>
<organism evidence="3 4">
    <name type="scientific">Pegethrix bostrychoides GSE-TBD4-15B</name>
    <dbReference type="NCBI Taxonomy" id="2839662"/>
    <lineage>
        <taxon>Bacteria</taxon>
        <taxon>Bacillati</taxon>
        <taxon>Cyanobacteriota</taxon>
        <taxon>Cyanophyceae</taxon>
        <taxon>Oculatellales</taxon>
        <taxon>Oculatellaceae</taxon>
        <taxon>Pegethrix</taxon>
    </lineage>
</organism>
<gene>
    <name evidence="3" type="ORF">KME07_08235</name>
</gene>
<name>A0A951PB31_9CYAN</name>